<feature type="domain" description="RING-type" evidence="10">
    <location>
        <begin position="166"/>
        <end position="352"/>
    </location>
</feature>
<evidence type="ECO:0000259" key="10">
    <source>
        <dbReference type="PROSITE" id="PS51873"/>
    </source>
</evidence>
<dbReference type="GO" id="GO:0016567">
    <property type="term" value="P:protein ubiquitination"/>
    <property type="evidence" value="ECO:0007669"/>
    <property type="project" value="InterPro"/>
</dbReference>
<dbReference type="InterPro" id="IPR017907">
    <property type="entry name" value="Znf_RING_CS"/>
</dbReference>
<dbReference type="Pfam" id="PF01485">
    <property type="entry name" value="IBR"/>
    <property type="match status" value="1"/>
</dbReference>
<dbReference type="Gene3D" id="3.30.40.10">
    <property type="entry name" value="Zinc/RING finger domain, C3HC4 (zinc finger)"/>
    <property type="match status" value="1"/>
</dbReference>
<dbReference type="PROSITE" id="PS51873">
    <property type="entry name" value="TRIAD"/>
    <property type="match status" value="1"/>
</dbReference>
<dbReference type="PROSITE" id="PS00518">
    <property type="entry name" value="ZF_RING_1"/>
    <property type="match status" value="1"/>
</dbReference>
<feature type="region of interest" description="Disordered" evidence="9">
    <location>
        <begin position="624"/>
        <end position="691"/>
    </location>
</feature>
<gene>
    <name evidence="11" type="ORF">ASPSYDRAFT_87339</name>
</gene>
<evidence type="ECO:0000256" key="6">
    <source>
        <dbReference type="ARBA" id="ARBA00022771"/>
    </source>
</evidence>
<keyword evidence="6" id="KW-0863">Zinc-finger</keyword>
<organism evidence="11 12">
    <name type="scientific">Aspergillus sydowii CBS 593.65</name>
    <dbReference type="NCBI Taxonomy" id="1036612"/>
    <lineage>
        <taxon>Eukaryota</taxon>
        <taxon>Fungi</taxon>
        <taxon>Dikarya</taxon>
        <taxon>Ascomycota</taxon>
        <taxon>Pezizomycotina</taxon>
        <taxon>Eurotiomycetes</taxon>
        <taxon>Eurotiomycetidae</taxon>
        <taxon>Eurotiales</taxon>
        <taxon>Aspergillaceae</taxon>
        <taxon>Aspergillus</taxon>
        <taxon>Aspergillus subgen. Nidulantes</taxon>
    </lineage>
</organism>
<dbReference type="SUPFAM" id="SSF57850">
    <property type="entry name" value="RING/U-box"/>
    <property type="match status" value="2"/>
</dbReference>
<reference evidence="12" key="1">
    <citation type="journal article" date="2017" name="Genome Biol.">
        <title>Comparative genomics reveals high biological diversity and specific adaptations in the industrially and medically important fungal genus Aspergillus.</title>
        <authorList>
            <person name="de Vries R.P."/>
            <person name="Riley R."/>
            <person name="Wiebenga A."/>
            <person name="Aguilar-Osorio G."/>
            <person name="Amillis S."/>
            <person name="Uchima C.A."/>
            <person name="Anderluh G."/>
            <person name="Asadollahi M."/>
            <person name="Askin M."/>
            <person name="Barry K."/>
            <person name="Battaglia E."/>
            <person name="Bayram O."/>
            <person name="Benocci T."/>
            <person name="Braus-Stromeyer S.A."/>
            <person name="Caldana C."/>
            <person name="Canovas D."/>
            <person name="Cerqueira G.C."/>
            <person name="Chen F."/>
            <person name="Chen W."/>
            <person name="Choi C."/>
            <person name="Clum A."/>
            <person name="Dos Santos R.A."/>
            <person name="Damasio A.R."/>
            <person name="Diallinas G."/>
            <person name="Emri T."/>
            <person name="Fekete E."/>
            <person name="Flipphi M."/>
            <person name="Freyberg S."/>
            <person name="Gallo A."/>
            <person name="Gournas C."/>
            <person name="Habgood R."/>
            <person name="Hainaut M."/>
            <person name="Harispe M.L."/>
            <person name="Henrissat B."/>
            <person name="Hilden K.S."/>
            <person name="Hope R."/>
            <person name="Hossain A."/>
            <person name="Karabika E."/>
            <person name="Karaffa L."/>
            <person name="Karanyi Z."/>
            <person name="Krasevec N."/>
            <person name="Kuo A."/>
            <person name="Kusch H."/>
            <person name="LaButti K."/>
            <person name="Lagendijk E.L."/>
            <person name="Lapidus A."/>
            <person name="Levasseur A."/>
            <person name="Lindquist E."/>
            <person name="Lipzen A."/>
            <person name="Logrieco A.F."/>
            <person name="MacCabe A."/>
            <person name="Maekelae M.R."/>
            <person name="Malavazi I."/>
            <person name="Melin P."/>
            <person name="Meyer V."/>
            <person name="Mielnichuk N."/>
            <person name="Miskei M."/>
            <person name="Molnar A.P."/>
            <person name="Mule G."/>
            <person name="Ngan C.Y."/>
            <person name="Orejas M."/>
            <person name="Orosz E."/>
            <person name="Ouedraogo J.P."/>
            <person name="Overkamp K.M."/>
            <person name="Park H.-S."/>
            <person name="Perrone G."/>
            <person name="Piumi F."/>
            <person name="Punt P.J."/>
            <person name="Ram A.F."/>
            <person name="Ramon A."/>
            <person name="Rauscher S."/>
            <person name="Record E."/>
            <person name="Riano-Pachon D.M."/>
            <person name="Robert V."/>
            <person name="Roehrig J."/>
            <person name="Ruller R."/>
            <person name="Salamov A."/>
            <person name="Salih N.S."/>
            <person name="Samson R.A."/>
            <person name="Sandor E."/>
            <person name="Sanguinetti M."/>
            <person name="Schuetze T."/>
            <person name="Sepcic K."/>
            <person name="Shelest E."/>
            <person name="Sherlock G."/>
            <person name="Sophianopoulou V."/>
            <person name="Squina F.M."/>
            <person name="Sun H."/>
            <person name="Susca A."/>
            <person name="Todd R.B."/>
            <person name="Tsang A."/>
            <person name="Unkles S.E."/>
            <person name="van de Wiele N."/>
            <person name="van Rossen-Uffink D."/>
            <person name="Oliveira J.V."/>
            <person name="Vesth T.C."/>
            <person name="Visser J."/>
            <person name="Yu J.-H."/>
            <person name="Zhou M."/>
            <person name="Andersen M.R."/>
            <person name="Archer D.B."/>
            <person name="Baker S.E."/>
            <person name="Benoit I."/>
            <person name="Brakhage A.A."/>
            <person name="Braus G.H."/>
            <person name="Fischer R."/>
            <person name="Frisvad J.C."/>
            <person name="Goldman G.H."/>
            <person name="Houbraken J."/>
            <person name="Oakley B."/>
            <person name="Pocsi I."/>
            <person name="Scazzocchio C."/>
            <person name="Seiboth B."/>
            <person name="vanKuyk P.A."/>
            <person name="Wortman J."/>
            <person name="Dyer P.S."/>
            <person name="Grigoriev I.V."/>
        </authorList>
    </citation>
    <scope>NUCLEOTIDE SEQUENCE [LARGE SCALE GENOMIC DNA]</scope>
    <source>
        <strain evidence="12">CBS 593.65</strain>
    </source>
</reference>
<evidence type="ECO:0000256" key="2">
    <source>
        <dbReference type="ARBA" id="ARBA00012251"/>
    </source>
</evidence>
<evidence type="ECO:0000256" key="9">
    <source>
        <dbReference type="SAM" id="MobiDB-lite"/>
    </source>
</evidence>
<keyword evidence="3" id="KW-0808">Transferase</keyword>
<dbReference type="RefSeq" id="XP_040704569.1">
    <property type="nucleotide sequence ID" value="XM_040851822.1"/>
</dbReference>
<dbReference type="GO" id="GO:0008270">
    <property type="term" value="F:zinc ion binding"/>
    <property type="evidence" value="ECO:0007669"/>
    <property type="project" value="UniProtKB-KW"/>
</dbReference>
<dbReference type="Pfam" id="PF22191">
    <property type="entry name" value="IBR_1"/>
    <property type="match status" value="1"/>
</dbReference>
<evidence type="ECO:0000313" key="12">
    <source>
        <dbReference type="Proteomes" id="UP000184356"/>
    </source>
</evidence>
<keyword evidence="4" id="KW-0479">Metal-binding</keyword>
<accession>A0A1L9TNA3</accession>
<dbReference type="Proteomes" id="UP000184356">
    <property type="component" value="Unassembled WGS sequence"/>
</dbReference>
<dbReference type="EC" id="2.3.2.31" evidence="2"/>
<evidence type="ECO:0000256" key="7">
    <source>
        <dbReference type="ARBA" id="ARBA00022786"/>
    </source>
</evidence>
<dbReference type="SMART" id="SM00647">
    <property type="entry name" value="IBR"/>
    <property type="match status" value="2"/>
</dbReference>
<comment type="catalytic activity">
    <reaction evidence="1">
        <text>[E2 ubiquitin-conjugating enzyme]-S-ubiquitinyl-L-cysteine + [acceptor protein]-L-lysine = [E2 ubiquitin-conjugating enzyme]-L-cysteine + [acceptor protein]-N(6)-ubiquitinyl-L-lysine.</text>
        <dbReference type="EC" id="2.3.2.31"/>
    </reaction>
</comment>
<evidence type="ECO:0000256" key="1">
    <source>
        <dbReference type="ARBA" id="ARBA00001798"/>
    </source>
</evidence>
<evidence type="ECO:0000256" key="8">
    <source>
        <dbReference type="ARBA" id="ARBA00022833"/>
    </source>
</evidence>
<dbReference type="InterPro" id="IPR002867">
    <property type="entry name" value="IBR_dom"/>
</dbReference>
<keyword evidence="5" id="KW-0677">Repeat</keyword>
<dbReference type="InterPro" id="IPR044066">
    <property type="entry name" value="TRIAD_supradom"/>
</dbReference>
<dbReference type="GO" id="GO:0061630">
    <property type="term" value="F:ubiquitin protein ligase activity"/>
    <property type="evidence" value="ECO:0007669"/>
    <property type="project" value="UniProtKB-EC"/>
</dbReference>
<keyword evidence="8" id="KW-0862">Zinc</keyword>
<dbReference type="VEuPathDB" id="FungiDB:ASPSYDRAFT_87339"/>
<name>A0A1L9TNA3_9EURO</name>
<sequence length="892" mass="100234">MLSWNMDEASRNLILQLLTQDALEESNRHKGKQRAGVFTDGELAVQEWSSQLNQSSIFIQDHQMALSMANAVSEDGVALTLAAQEEDRAFADRRFAFKLAGKTPPANEQPSVHEQPLRLIDTVLSEGFASQIDAQDEFLRENYPNKRRCVAESSKAAESRQCIAGVQAECAACNDKKPAYDMIQAPCSHSFCNDCIIHLVKDALKDQSLFPPRCCRIPIPPPELKKHLDAELVRSFEEKEIENNDPYRTYCSNAHCAKYIPPPRVDGYVATCHTCCARTCTLCKRLAHGGPCIDEDNEIMELAKRSGWQQCPHCHHLIELNTGCNHITCRCRYEFCYLCTAKWKTCGCARWDEDRLYDRARVVAARNAERPPAQEDVREVVERIRGAPCQYQHAVVWRRIEAPEGDDEDEDSDDEDSDDDGFECDICGDVLPDFILECPNCELHSATNLGIFNRGKRSSPVKTRVPDQGFSETKFLSKTPIDAQKDAFLQREKTNLLNYDLEIKHISQAQGETEGTLEQQPSVENITLDLDDTAIRHAPGKQEETISSRLLCYGGEQKSPCEKPMVYPPMEEESLSAADIVAESSTMGLLDFNMHSSNENVITNPEKAYWTLEDLKSIMQQRISSWEPEDEDSTTTPGSRLQTGSRKRKHTSTQDKENIHAKLTKRRKSQGYGQGVEIDPSDRSTSPRTAALDPCSFSGSCIDLPLGRPRPAHGQVDYAMKEESSQPQRPCLSRGVGSVYGEDTSFISQAFEAAYEAIMRSEQDAPFDVSECVPTIKATISSNHGNVPPHTPWGWGFKDDEILNLSHIGQEALLAGQEASETAVYTTPSGNCERHLSYSREPCTNQEALLPIEKVSPMDSAQVREWKEPEPNKLDYVTIDPMRNFWRQNKLY</sequence>
<dbReference type="GeneID" id="63767895"/>
<dbReference type="CDD" id="cd22584">
    <property type="entry name" value="Rcat_RBR_unk"/>
    <property type="match status" value="1"/>
</dbReference>
<protein>
    <recommendedName>
        <fullName evidence="2">RBR-type E3 ubiquitin transferase</fullName>
        <ecNumber evidence="2">2.3.2.31</ecNumber>
    </recommendedName>
</protein>
<dbReference type="PANTHER" id="PTHR11685">
    <property type="entry name" value="RBR FAMILY RING FINGER AND IBR DOMAIN-CONTAINING"/>
    <property type="match status" value="1"/>
</dbReference>
<dbReference type="OrthoDB" id="9977870at2759"/>
<dbReference type="AlphaFoldDB" id="A0A1L9TNA3"/>
<dbReference type="Gene3D" id="1.20.120.1750">
    <property type="match status" value="1"/>
</dbReference>
<evidence type="ECO:0000256" key="4">
    <source>
        <dbReference type="ARBA" id="ARBA00022723"/>
    </source>
</evidence>
<dbReference type="InterPro" id="IPR031127">
    <property type="entry name" value="E3_UB_ligase_RBR"/>
</dbReference>
<dbReference type="STRING" id="1036612.A0A1L9TNA3"/>
<dbReference type="EMBL" id="KV878584">
    <property type="protein sequence ID" value="OJJ60763.1"/>
    <property type="molecule type" value="Genomic_DNA"/>
</dbReference>
<feature type="compositionally biased region" description="Polar residues" evidence="9">
    <location>
        <begin position="634"/>
        <end position="644"/>
    </location>
</feature>
<evidence type="ECO:0000256" key="5">
    <source>
        <dbReference type="ARBA" id="ARBA00022737"/>
    </source>
</evidence>
<dbReference type="InterPro" id="IPR013083">
    <property type="entry name" value="Znf_RING/FYVE/PHD"/>
</dbReference>
<feature type="compositionally biased region" description="Acidic residues" evidence="9">
    <location>
        <begin position="403"/>
        <end position="420"/>
    </location>
</feature>
<dbReference type="CDD" id="cd20335">
    <property type="entry name" value="BRcat_RBR"/>
    <property type="match status" value="1"/>
</dbReference>
<keyword evidence="12" id="KW-1185">Reference proteome</keyword>
<keyword evidence="7" id="KW-0833">Ubl conjugation pathway</keyword>
<evidence type="ECO:0000256" key="3">
    <source>
        <dbReference type="ARBA" id="ARBA00022679"/>
    </source>
</evidence>
<evidence type="ECO:0000313" key="11">
    <source>
        <dbReference type="EMBL" id="OJJ60763.1"/>
    </source>
</evidence>
<feature type="region of interest" description="Disordered" evidence="9">
    <location>
        <begin position="400"/>
        <end position="420"/>
    </location>
</feature>
<proteinExistence type="predicted"/>